<evidence type="ECO:0000259" key="7">
    <source>
        <dbReference type="Pfam" id="PF08281"/>
    </source>
</evidence>
<dbReference type="RefSeq" id="WP_162230235.1">
    <property type="nucleotide sequence ID" value="NZ_WMHZ01000021.1"/>
</dbReference>
<evidence type="ECO:0000313" key="10">
    <source>
        <dbReference type="Proteomes" id="UP000471026"/>
    </source>
</evidence>
<evidence type="ECO:0000313" key="9">
    <source>
        <dbReference type="EMBL" id="NDO78934.1"/>
    </source>
</evidence>
<feature type="domain" description="RNA polymerase sigma-70 region 2" evidence="6">
    <location>
        <begin position="25"/>
        <end position="86"/>
    </location>
</feature>
<evidence type="ECO:0000256" key="4">
    <source>
        <dbReference type="ARBA" id="ARBA00023082"/>
    </source>
</evidence>
<dbReference type="CDD" id="cd06171">
    <property type="entry name" value="Sigma70_r4"/>
    <property type="match status" value="1"/>
</dbReference>
<dbReference type="GO" id="GO:0006352">
    <property type="term" value="P:DNA-templated transcription initiation"/>
    <property type="evidence" value="ECO:0007669"/>
    <property type="project" value="InterPro"/>
</dbReference>
<dbReference type="InterPro" id="IPR039425">
    <property type="entry name" value="RNA_pol_sigma-70-like"/>
</dbReference>
<dbReference type="NCBIfam" id="TIGR02960">
    <property type="entry name" value="SigX5"/>
    <property type="match status" value="1"/>
</dbReference>
<dbReference type="NCBIfam" id="NF006089">
    <property type="entry name" value="PRK08241.1"/>
    <property type="match status" value="1"/>
</dbReference>
<name>A0A6N9R144_9MICC</name>
<feature type="domain" description="SnoaL-like" evidence="8">
    <location>
        <begin position="207"/>
        <end position="297"/>
    </location>
</feature>
<dbReference type="GO" id="GO:0016987">
    <property type="term" value="F:sigma factor activity"/>
    <property type="evidence" value="ECO:0007669"/>
    <property type="project" value="UniProtKB-KW"/>
</dbReference>
<sequence>MLESEAAGLVSRARQGDEDAFGALVGPHRDELLVHGYRMLGSLAEAEDCVQEALTRAWRSLGSYEERGTFRAWLYRIMTNRCLTVLDQIGRRELPTTLEGDTTDDGSWLEPLPGSRMRYIEDLDPESRLLALEGVELAFVAAIQRLPARQRAVLILRDVLSFTAAETGDLLDMTVPAVNSALQRAKRQQDPKMQARVVDFTEAQETARRYLRAWEAADVDAIVSMLAEDARYSMPPLRQVFIGAEAIRGFLLAGPLQRSDQSWRFLPAQANGQIAFGTYLWNAEADAHEPAGLDVISFTPTGSITEVVSFLEADFSAFGLPPLMSAK</sequence>
<dbReference type="Pfam" id="PF12680">
    <property type="entry name" value="SnoaL_2"/>
    <property type="match status" value="1"/>
</dbReference>
<evidence type="ECO:0000259" key="6">
    <source>
        <dbReference type="Pfam" id="PF04542"/>
    </source>
</evidence>
<dbReference type="Pfam" id="PF08281">
    <property type="entry name" value="Sigma70_r4_2"/>
    <property type="match status" value="1"/>
</dbReference>
<evidence type="ECO:0000256" key="1">
    <source>
        <dbReference type="ARBA" id="ARBA00010641"/>
    </source>
</evidence>
<dbReference type="SUPFAM" id="SSF54427">
    <property type="entry name" value="NTF2-like"/>
    <property type="match status" value="1"/>
</dbReference>
<dbReference type="InterPro" id="IPR037401">
    <property type="entry name" value="SnoaL-like"/>
</dbReference>
<dbReference type="InterPro" id="IPR013325">
    <property type="entry name" value="RNA_pol_sigma_r2"/>
</dbReference>
<dbReference type="EMBL" id="WMHZ01000021">
    <property type="protein sequence ID" value="NDO78934.1"/>
    <property type="molecule type" value="Genomic_DNA"/>
</dbReference>
<dbReference type="SUPFAM" id="SSF88659">
    <property type="entry name" value="Sigma3 and sigma4 domains of RNA polymerase sigma factors"/>
    <property type="match status" value="1"/>
</dbReference>
<comment type="caution">
    <text evidence="9">The sequence shown here is derived from an EMBL/GenBank/DDBJ whole genome shotgun (WGS) entry which is preliminary data.</text>
</comment>
<organism evidence="9 10">
    <name type="scientific">Kocuria marina subsp. indica</name>
    <dbReference type="NCBI Taxonomy" id="1049583"/>
    <lineage>
        <taxon>Bacteria</taxon>
        <taxon>Bacillati</taxon>
        <taxon>Actinomycetota</taxon>
        <taxon>Actinomycetes</taxon>
        <taxon>Micrococcales</taxon>
        <taxon>Micrococcaceae</taxon>
        <taxon>Kocuria</taxon>
    </lineage>
</organism>
<dbReference type="InterPro" id="IPR013249">
    <property type="entry name" value="RNA_pol_sigma70_r4_t2"/>
</dbReference>
<dbReference type="Proteomes" id="UP000471026">
    <property type="component" value="Unassembled WGS sequence"/>
</dbReference>
<dbReference type="SUPFAM" id="SSF88946">
    <property type="entry name" value="Sigma2 domain of RNA polymerase sigma factors"/>
    <property type="match status" value="1"/>
</dbReference>
<reference evidence="9 10" key="1">
    <citation type="submission" date="2019-11" db="EMBL/GenBank/DDBJ databases">
        <title>Draft genome sequence of Kocuria indica DP-K7, a methyl red degrading Actinobacterium.</title>
        <authorList>
            <person name="Kumaran S."/>
            <person name="Tischler D."/>
            <person name="Ngo A.C.R."/>
            <person name="Schultes F."/>
        </authorList>
    </citation>
    <scope>NUCLEOTIDE SEQUENCE [LARGE SCALE GENOMIC DNA]</scope>
    <source>
        <strain evidence="9 10">DP-K7</strain>
    </source>
</reference>
<dbReference type="InterPro" id="IPR014284">
    <property type="entry name" value="RNA_pol_sigma-70_dom"/>
</dbReference>
<dbReference type="Pfam" id="PF04542">
    <property type="entry name" value="Sigma70_r2"/>
    <property type="match status" value="1"/>
</dbReference>
<comment type="subunit">
    <text evidence="2">Interacts transiently with the RNA polymerase catalytic core formed by RpoA, RpoB, RpoC and RpoZ (2 alpha, 1 beta, 1 beta' and 1 omega subunit) to form the RNA polymerase holoenzyme that can initiate transcription.</text>
</comment>
<evidence type="ECO:0000256" key="5">
    <source>
        <dbReference type="ARBA" id="ARBA00023163"/>
    </source>
</evidence>
<dbReference type="InterPro" id="IPR014305">
    <property type="entry name" value="RNA_pol_sigma-G_actinobac"/>
</dbReference>
<dbReference type="PANTHER" id="PTHR43133">
    <property type="entry name" value="RNA POLYMERASE ECF-TYPE SIGMA FACTO"/>
    <property type="match status" value="1"/>
</dbReference>
<protein>
    <submittedName>
        <fullName evidence="9">Sigma-70 family RNA polymerase sigma factor</fullName>
    </submittedName>
</protein>
<dbReference type="Gene3D" id="1.10.10.10">
    <property type="entry name" value="Winged helix-like DNA-binding domain superfamily/Winged helix DNA-binding domain"/>
    <property type="match status" value="1"/>
</dbReference>
<dbReference type="InterPro" id="IPR007627">
    <property type="entry name" value="RNA_pol_sigma70_r2"/>
</dbReference>
<dbReference type="InterPro" id="IPR036388">
    <property type="entry name" value="WH-like_DNA-bd_sf"/>
</dbReference>
<comment type="similarity">
    <text evidence="1">Belongs to the sigma-70 factor family. ECF subfamily.</text>
</comment>
<dbReference type="InterPro" id="IPR013324">
    <property type="entry name" value="RNA_pol_sigma_r3/r4-like"/>
</dbReference>
<evidence type="ECO:0000259" key="8">
    <source>
        <dbReference type="Pfam" id="PF12680"/>
    </source>
</evidence>
<dbReference type="GO" id="GO:0003677">
    <property type="term" value="F:DNA binding"/>
    <property type="evidence" value="ECO:0007669"/>
    <property type="project" value="InterPro"/>
</dbReference>
<keyword evidence="5" id="KW-0804">Transcription</keyword>
<gene>
    <name evidence="9" type="ORF">GKZ75_12045</name>
</gene>
<accession>A0A6N9R144</accession>
<proteinExistence type="inferred from homology"/>
<dbReference type="AlphaFoldDB" id="A0A6N9R144"/>
<feature type="domain" description="RNA polymerase sigma factor 70 region 4 type 2" evidence="7">
    <location>
        <begin position="138"/>
        <end position="187"/>
    </location>
</feature>
<dbReference type="NCBIfam" id="TIGR02937">
    <property type="entry name" value="sigma70-ECF"/>
    <property type="match status" value="1"/>
</dbReference>
<dbReference type="PANTHER" id="PTHR43133:SF65">
    <property type="entry name" value="ECF RNA POLYMERASE SIGMA FACTOR SIGG"/>
    <property type="match status" value="1"/>
</dbReference>
<evidence type="ECO:0000256" key="3">
    <source>
        <dbReference type="ARBA" id="ARBA00023015"/>
    </source>
</evidence>
<keyword evidence="3" id="KW-0805">Transcription regulation</keyword>
<dbReference type="Gene3D" id="1.10.1740.10">
    <property type="match status" value="1"/>
</dbReference>
<keyword evidence="4" id="KW-0731">Sigma factor</keyword>
<dbReference type="Gene3D" id="3.10.450.50">
    <property type="match status" value="1"/>
</dbReference>
<dbReference type="InterPro" id="IPR032710">
    <property type="entry name" value="NTF2-like_dom_sf"/>
</dbReference>
<evidence type="ECO:0000256" key="2">
    <source>
        <dbReference type="ARBA" id="ARBA00011344"/>
    </source>
</evidence>